<keyword evidence="2" id="KW-1185">Reference proteome</keyword>
<gene>
    <name evidence="1" type="ORF">ACI6Q5_21715</name>
</gene>
<evidence type="ECO:0000313" key="2">
    <source>
        <dbReference type="Proteomes" id="UP001637990"/>
    </source>
</evidence>
<evidence type="ECO:0000313" key="1">
    <source>
        <dbReference type="EMBL" id="MFO3707521.1"/>
    </source>
</evidence>
<dbReference type="Proteomes" id="UP001637990">
    <property type="component" value="Unassembled WGS sequence"/>
</dbReference>
<organism evidence="1 2">
    <name type="scientific">Xanthomonas codiaei</name>
    <dbReference type="NCBI Taxonomy" id="56463"/>
    <lineage>
        <taxon>Bacteria</taxon>
        <taxon>Pseudomonadati</taxon>
        <taxon>Pseudomonadota</taxon>
        <taxon>Gammaproteobacteria</taxon>
        <taxon>Lysobacterales</taxon>
        <taxon>Lysobacteraceae</taxon>
        <taxon>Xanthomonas</taxon>
    </lineage>
</organism>
<comment type="caution">
    <text evidence="1">The sequence shown here is derived from an EMBL/GenBank/DDBJ whole genome shotgun (WGS) entry which is preliminary data.</text>
</comment>
<dbReference type="EMBL" id="JBJGBS010000245">
    <property type="protein sequence ID" value="MFO3707521.1"/>
    <property type="molecule type" value="Genomic_DNA"/>
</dbReference>
<dbReference type="RefSeq" id="WP_244183778.1">
    <property type="nucleotide sequence ID" value="NZ_JBJGBS010000245.1"/>
</dbReference>
<proteinExistence type="predicted"/>
<name>A0ABW9MTF8_9XANT</name>
<reference evidence="1 2" key="1">
    <citation type="submission" date="2024-11" db="EMBL/GenBank/DDBJ databases">
        <title>Genome sequencing of Xanthomonas codiaei.</title>
        <authorList>
            <person name="Studholme D.J."/>
        </authorList>
    </citation>
    <scope>NUCLEOTIDE SEQUENCE [LARGE SCALE GENOMIC DNA]</scope>
    <source>
        <strain evidence="1 2">NCPPB 4350</strain>
    </source>
</reference>
<accession>A0ABW9MTF8</accession>
<evidence type="ECO:0008006" key="3">
    <source>
        <dbReference type="Google" id="ProtNLM"/>
    </source>
</evidence>
<sequence>MKAFRLSRVRGVSGSTKAISKGDEAMRMLRWAMILGLAGAALISGCSNKDTMRWKEQVWLSDGQRIDVDRYSVALKSGFPNTNDGPPIYQEITYSPLGVHWSAKTADVVPEMLSFDVVNNDAYLVVAITDKKEKFCVGKPSGTYLIEVYRWRKGVMQRVDQQQAPIAQMGVNLSGTGNWGVRHADRPVTYLSWDDIAYVTRQPTSGPPKLISEFYKKRDYAICD</sequence>
<protein>
    <recommendedName>
        <fullName evidence="3">Lipoprotein</fullName>
    </recommendedName>
</protein>